<reference evidence="4" key="1">
    <citation type="submission" date="2014-09" db="EMBL/GenBank/DDBJ databases">
        <title>Genome sequence of the luminous mushroom Mycena chlorophos for searching fungal bioluminescence genes.</title>
        <authorList>
            <person name="Tanaka Y."/>
            <person name="Kasuga D."/>
            <person name="Oba Y."/>
            <person name="Hase S."/>
            <person name="Sato K."/>
            <person name="Oba Y."/>
            <person name="Sakakibara Y."/>
        </authorList>
    </citation>
    <scope>NUCLEOTIDE SEQUENCE</scope>
</reference>
<gene>
    <name evidence="4" type="ORF">MCHLO_08951</name>
</gene>
<dbReference type="Pfam" id="PF20152">
    <property type="entry name" value="DUF6534"/>
    <property type="match status" value="1"/>
</dbReference>
<evidence type="ECO:0000313" key="5">
    <source>
        <dbReference type="Proteomes" id="UP000815677"/>
    </source>
</evidence>
<dbReference type="EMBL" id="DF847425">
    <property type="protein sequence ID" value="GAT51845.1"/>
    <property type="molecule type" value="Genomic_DNA"/>
</dbReference>
<dbReference type="InterPro" id="IPR045339">
    <property type="entry name" value="DUF6534"/>
</dbReference>
<accession>A0ABQ0LL50</accession>
<feature type="region of interest" description="Disordered" evidence="1">
    <location>
        <begin position="213"/>
        <end position="237"/>
    </location>
</feature>
<organism evidence="4 5">
    <name type="scientific">Mycena chlorophos</name>
    <name type="common">Agaric fungus</name>
    <name type="synonym">Agaricus chlorophos</name>
    <dbReference type="NCBI Taxonomy" id="658473"/>
    <lineage>
        <taxon>Eukaryota</taxon>
        <taxon>Fungi</taxon>
        <taxon>Dikarya</taxon>
        <taxon>Basidiomycota</taxon>
        <taxon>Agaricomycotina</taxon>
        <taxon>Agaricomycetes</taxon>
        <taxon>Agaricomycetidae</taxon>
        <taxon>Agaricales</taxon>
        <taxon>Marasmiineae</taxon>
        <taxon>Mycenaceae</taxon>
        <taxon>Mycena</taxon>
    </lineage>
</organism>
<feature type="transmembrane region" description="Helical" evidence="2">
    <location>
        <begin position="58"/>
        <end position="79"/>
    </location>
</feature>
<evidence type="ECO:0000256" key="1">
    <source>
        <dbReference type="SAM" id="MobiDB-lite"/>
    </source>
</evidence>
<keyword evidence="2" id="KW-1133">Transmembrane helix</keyword>
<keyword evidence="2" id="KW-0472">Membrane</keyword>
<feature type="transmembrane region" description="Helical" evidence="2">
    <location>
        <begin position="100"/>
        <end position="122"/>
    </location>
</feature>
<keyword evidence="5" id="KW-1185">Reference proteome</keyword>
<evidence type="ECO:0000259" key="3">
    <source>
        <dbReference type="Pfam" id="PF20152"/>
    </source>
</evidence>
<feature type="transmembrane region" description="Helical" evidence="2">
    <location>
        <begin position="128"/>
        <end position="148"/>
    </location>
</feature>
<evidence type="ECO:0000256" key="2">
    <source>
        <dbReference type="SAM" id="Phobius"/>
    </source>
</evidence>
<name>A0ABQ0LL50_MYCCL</name>
<feature type="domain" description="DUF6534" evidence="3">
    <location>
        <begin position="67"/>
        <end position="154"/>
    </location>
</feature>
<evidence type="ECO:0000313" key="4">
    <source>
        <dbReference type="EMBL" id="GAT51845.1"/>
    </source>
</evidence>
<keyword evidence="2" id="KW-0812">Transmembrane</keyword>
<proteinExistence type="predicted"/>
<feature type="compositionally biased region" description="Polar residues" evidence="1">
    <location>
        <begin position="218"/>
        <end position="237"/>
    </location>
</feature>
<protein>
    <recommendedName>
        <fullName evidence="3">DUF6534 domain-containing protein</fullName>
    </recommendedName>
</protein>
<dbReference type="Proteomes" id="UP000815677">
    <property type="component" value="Unassembled WGS sequence"/>
</dbReference>
<sequence>MPCLVRGPGLAKQQARALKSPALNRAGPGYPALQNTSNDLFRTRSIAISINTSPYKQLLLVLFLGNALMDVVNASVLCFHLWRQRKRALSSSTMTLVDRLLVYTLQTGLTTSVVAVATAIAYLIAPNIYIWVLLFSALPSSFMSAFLANVNNRGSLRLAQNNGIFTSRTLSDSASGGRTVTTGASASASHGEMAMHGLGIQIQISRSVVQSSDRYPRATTNNTSGTRSKSKRSVLSTTMDSTLHEDLEAELEMELEPTPARTRGIEFELDEMPAVLLPVRVSFEQRFGLGRNR</sequence>